<gene>
    <name evidence="1" type="ORF">MW290_05540</name>
</gene>
<dbReference type="Proteomes" id="UP001056201">
    <property type="component" value="Chromosome 1"/>
</dbReference>
<proteinExistence type="predicted"/>
<sequence>MEQRFPPAPAGRNDSWQVSTRQRPDFQLPLGAWLFDARGELAARAEVKDGRLQLSAKDLGRGPARLFIAPLDERLLQTPPTPAQLQRLGAYEPVLPTGTQRAPLIEIPGQILDHWPFCFCWVRGRVERQLDHRAICGARVHVCEVDRLPWLIYRLPERELYRLRDDLLKQLREPPLPQPDPGPEPFGRRNLFRKGAIGQEVALNPQPLPPAEKLELPLALQASLRSRSAPVLRQALAAQATLIWPWLCGWPYWARWLRCDEVATLITDDQGRFETLLFHNCHGDQPDLYFWVEYDFGSGWETVYRPRIACHTLWNYTCGTLVTLPVADPRVPGCEEEPDLPGRQVVVLGIGPNLAVREVQQAAGPTQGLDNGGAPLGASLEPRVDFSRSALIGAGIPYYRWSYRRLSGPDGVAATVDASSVPLGSWQVMARDVYRHYKLGTSFPSERMGPMPTSGADAAPLPNLFRIRPAAPPAGTEWVVLDEHVDLATTYFDTHALAGAPTTPPWTDDLAAGRYELKLELFDQTGALVNWTAQGIDLRITDQDAPFGTGTVTTSAVPAEHRVLVGGATMGFRMVVRVDNNRCSADIQPVGGTVSPDPLCGFHHYNNAGDTVGLAFDAHHANGFAQYSFSVTRGPGPDIPSAGTSGQAGAAGTNGYVHTGSFRYEKAPTVGSLLGPCSNAAYAEHLQVTAMATNGYGRLSGYDAADNAAFALAVPCPTCECEESDEA</sequence>
<keyword evidence="2" id="KW-1185">Reference proteome</keyword>
<name>A0ABY4S8J5_AQUTE</name>
<evidence type="ECO:0000313" key="1">
    <source>
        <dbReference type="EMBL" id="URI08043.1"/>
    </source>
</evidence>
<accession>A0ABY4S8J5</accession>
<organism evidence="1 2">
    <name type="scientific">Aquincola tertiaricarbonis</name>
    <dbReference type="NCBI Taxonomy" id="391953"/>
    <lineage>
        <taxon>Bacteria</taxon>
        <taxon>Pseudomonadati</taxon>
        <taxon>Pseudomonadota</taxon>
        <taxon>Betaproteobacteria</taxon>
        <taxon>Burkholderiales</taxon>
        <taxon>Sphaerotilaceae</taxon>
        <taxon>Aquincola</taxon>
    </lineage>
</organism>
<protein>
    <submittedName>
        <fullName evidence="1">Uncharacterized protein</fullName>
    </submittedName>
</protein>
<reference evidence="1" key="1">
    <citation type="submission" date="2022-05" db="EMBL/GenBank/DDBJ databases">
        <title>An RpoN-dependent PEP-CTERM gene is involved in floc formation of an Aquincola tertiaricarbonis strain.</title>
        <authorList>
            <person name="Qiu D."/>
            <person name="Xia M."/>
        </authorList>
    </citation>
    <scope>NUCLEOTIDE SEQUENCE</scope>
    <source>
        <strain evidence="1">RN12</strain>
    </source>
</reference>
<dbReference type="RefSeq" id="WP_250196265.1">
    <property type="nucleotide sequence ID" value="NZ_CP097635.1"/>
</dbReference>
<evidence type="ECO:0000313" key="2">
    <source>
        <dbReference type="Proteomes" id="UP001056201"/>
    </source>
</evidence>
<dbReference type="EMBL" id="CP097635">
    <property type="protein sequence ID" value="URI08043.1"/>
    <property type="molecule type" value="Genomic_DNA"/>
</dbReference>